<evidence type="ECO:0000313" key="2">
    <source>
        <dbReference type="EMBL" id="CAI6095962.1"/>
    </source>
</evidence>
<keyword evidence="3" id="KW-1185">Reference proteome</keyword>
<gene>
    <name evidence="2" type="ORF">CCHLO57077_00016780</name>
</gene>
<reference evidence="2" key="1">
    <citation type="submission" date="2023-01" db="EMBL/GenBank/DDBJ databases">
        <authorList>
            <person name="Piombo E."/>
        </authorList>
    </citation>
    <scope>NUCLEOTIDE SEQUENCE</scope>
</reference>
<dbReference type="AlphaFoldDB" id="A0AA35MF12"/>
<sequence>MPQSKIKENSKSSGIAVKAAPTATSAASTDTKPPTAASEMRPKASDLVLSRFDFERHSPCPPKASFSPAELFDQLLKDEVIMTMEELDKKYGFYEKSPNKGVPAHTAMEIIMEEIGSI</sequence>
<comment type="caution">
    <text evidence="2">The sequence shown here is derived from an EMBL/GenBank/DDBJ whole genome shotgun (WGS) entry which is preliminary data.</text>
</comment>
<feature type="compositionally biased region" description="Low complexity" evidence="1">
    <location>
        <begin position="19"/>
        <end position="38"/>
    </location>
</feature>
<proteinExistence type="predicted"/>
<feature type="compositionally biased region" description="Basic and acidic residues" evidence="1">
    <location>
        <begin position="1"/>
        <end position="10"/>
    </location>
</feature>
<accession>A0AA35MF12</accession>
<dbReference type="EMBL" id="CABFNP030001276">
    <property type="protein sequence ID" value="CAI6095962.1"/>
    <property type="molecule type" value="Genomic_DNA"/>
</dbReference>
<evidence type="ECO:0000256" key="1">
    <source>
        <dbReference type="SAM" id="MobiDB-lite"/>
    </source>
</evidence>
<evidence type="ECO:0000313" key="3">
    <source>
        <dbReference type="Proteomes" id="UP001160390"/>
    </source>
</evidence>
<feature type="region of interest" description="Disordered" evidence="1">
    <location>
        <begin position="1"/>
        <end position="42"/>
    </location>
</feature>
<name>A0AA35MF12_9HYPO</name>
<dbReference type="Proteomes" id="UP001160390">
    <property type="component" value="Unassembled WGS sequence"/>
</dbReference>
<organism evidence="2 3">
    <name type="scientific">Clonostachys chloroleuca</name>
    <dbReference type="NCBI Taxonomy" id="1926264"/>
    <lineage>
        <taxon>Eukaryota</taxon>
        <taxon>Fungi</taxon>
        <taxon>Dikarya</taxon>
        <taxon>Ascomycota</taxon>
        <taxon>Pezizomycotina</taxon>
        <taxon>Sordariomycetes</taxon>
        <taxon>Hypocreomycetidae</taxon>
        <taxon>Hypocreales</taxon>
        <taxon>Bionectriaceae</taxon>
        <taxon>Clonostachys</taxon>
    </lineage>
</organism>
<protein>
    <submittedName>
        <fullName evidence="2">Uncharacterized protein</fullName>
    </submittedName>
</protein>